<keyword evidence="4 12" id="KW-0732">Signal</keyword>
<keyword evidence="5 11" id="KW-1133">Transmembrane helix</keyword>
<keyword evidence="3 11" id="KW-0812">Transmembrane</keyword>
<dbReference type="InterPro" id="IPR013783">
    <property type="entry name" value="Ig-like_fold"/>
</dbReference>
<dbReference type="PROSITE" id="PS50835">
    <property type="entry name" value="IG_LIKE"/>
    <property type="match status" value="1"/>
</dbReference>
<keyword evidence="9" id="KW-0325">Glycoprotein</keyword>
<keyword evidence="2" id="KW-1003">Cell membrane</keyword>
<dbReference type="PANTHER" id="PTHR25466">
    <property type="entry name" value="T-LYMPHOCYTE ACTIVATION ANTIGEN"/>
    <property type="match status" value="1"/>
</dbReference>
<sequence>MSPSKLMLCFVVLSVPQVEGAESVQLPFSTSKNLPEDSKVEWLDNYRKVHLYMNGSDQPEEQHQVYRDRTKVNKDLLRTGDLSLTLKLPTEADSGGYRCLVWRKETLIRKKIVVLKVKGLFVHSLFVCLFVCVLSLLVKFNSFHFYLYSTKSQQTQQQHFGDSGKEKTPF</sequence>
<dbReference type="GO" id="GO:0042102">
    <property type="term" value="P:positive regulation of T cell proliferation"/>
    <property type="evidence" value="ECO:0007669"/>
    <property type="project" value="TreeGrafter"/>
</dbReference>
<evidence type="ECO:0000256" key="8">
    <source>
        <dbReference type="ARBA" id="ARBA00023170"/>
    </source>
</evidence>
<evidence type="ECO:0000259" key="13">
    <source>
        <dbReference type="PROSITE" id="PS50835"/>
    </source>
</evidence>
<evidence type="ECO:0000256" key="10">
    <source>
        <dbReference type="ARBA" id="ARBA00023319"/>
    </source>
</evidence>
<evidence type="ECO:0000256" key="9">
    <source>
        <dbReference type="ARBA" id="ARBA00023180"/>
    </source>
</evidence>
<feature type="chain" id="PRO_5044195713" description="Ig-like domain-containing protein" evidence="12">
    <location>
        <begin position="21"/>
        <end position="170"/>
    </location>
</feature>
<evidence type="ECO:0000256" key="7">
    <source>
        <dbReference type="ARBA" id="ARBA00023157"/>
    </source>
</evidence>
<name>A0A668VDJ3_OREAU</name>
<protein>
    <recommendedName>
        <fullName evidence="13">Ig-like domain-containing protein</fullName>
    </recommendedName>
</protein>
<evidence type="ECO:0000256" key="1">
    <source>
        <dbReference type="ARBA" id="ARBA00004251"/>
    </source>
</evidence>
<feature type="signal peptide" evidence="12">
    <location>
        <begin position="1"/>
        <end position="20"/>
    </location>
</feature>
<proteinExistence type="predicted"/>
<dbReference type="Ensembl" id="ENSOABT00000051155.2">
    <property type="protein sequence ID" value="ENSOABP00000049881.2"/>
    <property type="gene ID" value="ENSOABG00000022236.2"/>
</dbReference>
<dbReference type="SUPFAM" id="SSF48726">
    <property type="entry name" value="Immunoglobulin"/>
    <property type="match status" value="1"/>
</dbReference>
<dbReference type="OMA" id="DQYENRT"/>
<evidence type="ECO:0000256" key="5">
    <source>
        <dbReference type="ARBA" id="ARBA00022989"/>
    </source>
</evidence>
<dbReference type="InterPro" id="IPR007110">
    <property type="entry name" value="Ig-like_dom"/>
</dbReference>
<dbReference type="AlphaFoldDB" id="A0A668VDJ3"/>
<keyword evidence="15" id="KW-1185">Reference proteome</keyword>
<dbReference type="GO" id="GO:0009897">
    <property type="term" value="C:external side of plasma membrane"/>
    <property type="evidence" value="ECO:0007669"/>
    <property type="project" value="TreeGrafter"/>
</dbReference>
<dbReference type="InterPro" id="IPR036179">
    <property type="entry name" value="Ig-like_dom_sf"/>
</dbReference>
<dbReference type="GO" id="GO:0031295">
    <property type="term" value="P:T cell costimulation"/>
    <property type="evidence" value="ECO:0007669"/>
    <property type="project" value="TreeGrafter"/>
</dbReference>
<keyword evidence="6 11" id="KW-0472">Membrane</keyword>
<dbReference type="GO" id="GO:0071222">
    <property type="term" value="P:cellular response to lipopolysaccharide"/>
    <property type="evidence" value="ECO:0007669"/>
    <property type="project" value="TreeGrafter"/>
</dbReference>
<dbReference type="PANTHER" id="PTHR25466:SF14">
    <property type="entry name" value="BUTYROPHILIN SUBFAMILY 2 MEMBER A2-LIKE-RELATED"/>
    <property type="match status" value="1"/>
</dbReference>
<dbReference type="Gene3D" id="2.60.40.10">
    <property type="entry name" value="Immunoglobulins"/>
    <property type="match status" value="1"/>
</dbReference>
<accession>A0A668VDJ3</accession>
<reference evidence="14" key="2">
    <citation type="submission" date="2025-09" db="UniProtKB">
        <authorList>
            <consortium name="Ensembl"/>
        </authorList>
    </citation>
    <scope>IDENTIFICATION</scope>
</reference>
<evidence type="ECO:0000256" key="6">
    <source>
        <dbReference type="ARBA" id="ARBA00023136"/>
    </source>
</evidence>
<organism evidence="14 15">
    <name type="scientific">Oreochromis aureus</name>
    <name type="common">Israeli tilapia</name>
    <name type="synonym">Chromis aureus</name>
    <dbReference type="NCBI Taxonomy" id="47969"/>
    <lineage>
        <taxon>Eukaryota</taxon>
        <taxon>Metazoa</taxon>
        <taxon>Chordata</taxon>
        <taxon>Craniata</taxon>
        <taxon>Vertebrata</taxon>
        <taxon>Euteleostomi</taxon>
        <taxon>Actinopterygii</taxon>
        <taxon>Neopterygii</taxon>
        <taxon>Teleostei</taxon>
        <taxon>Neoteleostei</taxon>
        <taxon>Acanthomorphata</taxon>
        <taxon>Ovalentaria</taxon>
        <taxon>Cichlomorphae</taxon>
        <taxon>Cichliformes</taxon>
        <taxon>Cichlidae</taxon>
        <taxon>African cichlids</taxon>
        <taxon>Pseudocrenilabrinae</taxon>
        <taxon>Oreochromini</taxon>
        <taxon>Oreochromis</taxon>
    </lineage>
</organism>
<evidence type="ECO:0000256" key="12">
    <source>
        <dbReference type="SAM" id="SignalP"/>
    </source>
</evidence>
<evidence type="ECO:0000256" key="2">
    <source>
        <dbReference type="ARBA" id="ARBA00022475"/>
    </source>
</evidence>
<reference evidence="14" key="1">
    <citation type="submission" date="2025-08" db="UniProtKB">
        <authorList>
            <consortium name="Ensembl"/>
        </authorList>
    </citation>
    <scope>IDENTIFICATION</scope>
</reference>
<evidence type="ECO:0000256" key="4">
    <source>
        <dbReference type="ARBA" id="ARBA00022729"/>
    </source>
</evidence>
<dbReference type="GO" id="GO:0006955">
    <property type="term" value="P:immune response"/>
    <property type="evidence" value="ECO:0007669"/>
    <property type="project" value="TreeGrafter"/>
</dbReference>
<comment type="subcellular location">
    <subcellularLocation>
        <location evidence="1">Cell membrane</location>
        <topology evidence="1">Single-pass type I membrane protein</topology>
    </subcellularLocation>
</comment>
<evidence type="ECO:0000256" key="3">
    <source>
        <dbReference type="ARBA" id="ARBA00022692"/>
    </source>
</evidence>
<dbReference type="GO" id="GO:0007166">
    <property type="term" value="P:cell surface receptor signaling pathway"/>
    <property type="evidence" value="ECO:0007669"/>
    <property type="project" value="TreeGrafter"/>
</dbReference>
<keyword evidence="10" id="KW-0393">Immunoglobulin domain</keyword>
<dbReference type="Proteomes" id="UP000472276">
    <property type="component" value="Unassembled WGS sequence"/>
</dbReference>
<evidence type="ECO:0000256" key="11">
    <source>
        <dbReference type="SAM" id="Phobius"/>
    </source>
</evidence>
<feature type="domain" description="Ig-like" evidence="13">
    <location>
        <begin position="3"/>
        <end position="101"/>
    </location>
</feature>
<keyword evidence="7" id="KW-1015">Disulfide bond</keyword>
<keyword evidence="8" id="KW-0675">Receptor</keyword>
<evidence type="ECO:0000313" key="15">
    <source>
        <dbReference type="Proteomes" id="UP000472276"/>
    </source>
</evidence>
<dbReference type="GO" id="GO:0042130">
    <property type="term" value="P:negative regulation of T cell proliferation"/>
    <property type="evidence" value="ECO:0007669"/>
    <property type="project" value="TreeGrafter"/>
</dbReference>
<dbReference type="InterPro" id="IPR051713">
    <property type="entry name" value="T-cell_Activation_Regulation"/>
</dbReference>
<feature type="transmembrane region" description="Helical" evidence="11">
    <location>
        <begin position="120"/>
        <end position="138"/>
    </location>
</feature>
<evidence type="ECO:0000313" key="14">
    <source>
        <dbReference type="Ensembl" id="ENSOABP00000049881.2"/>
    </source>
</evidence>